<feature type="domain" description="YCII-related" evidence="2">
    <location>
        <begin position="24"/>
        <end position="114"/>
    </location>
</feature>
<accession>A0ABR4ZC37</accession>
<dbReference type="Proteomes" id="UP000031364">
    <property type="component" value="Unassembled WGS sequence"/>
</dbReference>
<organism evidence="3 4">
    <name type="scientific">Nocardia vulneris</name>
    <dbReference type="NCBI Taxonomy" id="1141657"/>
    <lineage>
        <taxon>Bacteria</taxon>
        <taxon>Bacillati</taxon>
        <taxon>Actinomycetota</taxon>
        <taxon>Actinomycetes</taxon>
        <taxon>Mycobacteriales</taxon>
        <taxon>Nocardiaceae</taxon>
        <taxon>Nocardia</taxon>
    </lineage>
</organism>
<sequence>MHYLATIVGGESGPSAAPGTPEFDAGVAKYAAFQEQAAAAIAGGAALYPSATAVNIRGGAGETLITDGPFTEQNEVVTGFYVFDCANPDEAVQLARKIPAAARGSIEVRPMQMWLPHSTPGADWWLALLWSPQGDFVAPDTPEWDTMAAAHQRFAEQAGAVIQGGGALRPPTEATIVRERDGALLLTDGPFTEGAEVVDGLYVFTAASPAQAGEIGARIPRGEKGRTELRRIVDVGF</sequence>
<comment type="caution">
    <text evidence="3">The sequence shown here is derived from an EMBL/GenBank/DDBJ whole genome shotgun (WGS) entry which is preliminary data.</text>
</comment>
<dbReference type="InterPro" id="IPR005545">
    <property type="entry name" value="YCII"/>
</dbReference>
<reference evidence="3 4" key="1">
    <citation type="journal article" date="2014" name="Int. J. Syst. Evol. Microbiol.">
        <title>Nocardia vulneris sp. nov., isolated from wounds of human patients in North America.</title>
        <authorList>
            <person name="Lasker B.A."/>
            <person name="Bell M."/>
            <person name="Klenk H.P."/>
            <person name="Sproer C."/>
            <person name="Schumann C."/>
            <person name="Schumann P."/>
            <person name="Brown J.M."/>
        </authorList>
    </citation>
    <scope>NUCLEOTIDE SEQUENCE [LARGE SCALE GENOMIC DNA]</scope>
    <source>
        <strain evidence="3 4">W9851</strain>
    </source>
</reference>
<dbReference type="PANTHER" id="PTHR35174:SF3">
    <property type="entry name" value="BLL7171 PROTEIN"/>
    <property type="match status" value="1"/>
</dbReference>
<dbReference type="Gene3D" id="3.30.70.1060">
    <property type="entry name" value="Dimeric alpha+beta barrel"/>
    <property type="match status" value="2"/>
</dbReference>
<keyword evidence="4" id="KW-1185">Reference proteome</keyword>
<dbReference type="InterPro" id="IPR011008">
    <property type="entry name" value="Dimeric_a/b-barrel"/>
</dbReference>
<feature type="domain" description="YCII-related" evidence="2">
    <location>
        <begin position="145"/>
        <end position="234"/>
    </location>
</feature>
<name>A0ABR4ZC37_9NOCA</name>
<dbReference type="EMBL" id="JNFP01000027">
    <property type="protein sequence ID" value="KIA62916.1"/>
    <property type="molecule type" value="Genomic_DNA"/>
</dbReference>
<protein>
    <submittedName>
        <fullName evidence="3">Transcription initiation protein</fullName>
    </submittedName>
</protein>
<evidence type="ECO:0000259" key="2">
    <source>
        <dbReference type="Pfam" id="PF03795"/>
    </source>
</evidence>
<gene>
    <name evidence="3" type="ORF">FG87_22600</name>
</gene>
<evidence type="ECO:0000256" key="1">
    <source>
        <dbReference type="ARBA" id="ARBA00007689"/>
    </source>
</evidence>
<dbReference type="SUPFAM" id="SSF54909">
    <property type="entry name" value="Dimeric alpha+beta barrel"/>
    <property type="match status" value="2"/>
</dbReference>
<dbReference type="Pfam" id="PF03795">
    <property type="entry name" value="YCII"/>
    <property type="match status" value="2"/>
</dbReference>
<evidence type="ECO:0000313" key="3">
    <source>
        <dbReference type="EMBL" id="KIA62916.1"/>
    </source>
</evidence>
<comment type="similarity">
    <text evidence="1">Belongs to the YciI family.</text>
</comment>
<evidence type="ECO:0000313" key="4">
    <source>
        <dbReference type="Proteomes" id="UP000031364"/>
    </source>
</evidence>
<dbReference type="RefSeq" id="WP_043673958.1">
    <property type="nucleotide sequence ID" value="NZ_BDCI01000013.1"/>
</dbReference>
<proteinExistence type="inferred from homology"/>
<dbReference type="PANTHER" id="PTHR35174">
    <property type="entry name" value="BLL7171 PROTEIN-RELATED"/>
    <property type="match status" value="1"/>
</dbReference>